<dbReference type="AlphaFoldDB" id="A0A4P7L2L7"/>
<proteinExistence type="predicted"/>
<evidence type="ECO:0000313" key="2">
    <source>
        <dbReference type="Proteomes" id="UP000295134"/>
    </source>
</evidence>
<dbReference type="EMBL" id="CP038621">
    <property type="protein sequence ID" value="QBY46656.1"/>
    <property type="molecule type" value="Genomic_DNA"/>
</dbReference>
<gene>
    <name evidence="1" type="ORF">ArsFIN_52670</name>
</gene>
<protein>
    <submittedName>
        <fullName evidence="1">Uncharacterized protein</fullName>
    </submittedName>
</protein>
<name>A0A4P7L2L7_9GAMM</name>
<organism evidence="1 2">
    <name type="scientific">Arsenophonus nasoniae</name>
    <name type="common">son-killer infecting Nasonia vitripennis</name>
    <dbReference type="NCBI Taxonomy" id="638"/>
    <lineage>
        <taxon>Bacteria</taxon>
        <taxon>Pseudomonadati</taxon>
        <taxon>Pseudomonadota</taxon>
        <taxon>Gammaproteobacteria</taxon>
        <taxon>Enterobacterales</taxon>
        <taxon>Morganellaceae</taxon>
        <taxon>Arsenophonus</taxon>
    </lineage>
</organism>
<sequence length="38" mass="4325">MAQVPQASTRSTDKLVHELTLSPYFFEEFIPTVINGEK</sequence>
<accession>A0A4P7L2L7</accession>
<geneLocation type="plasmid" evidence="2">
    <name>parsfin9</name>
</geneLocation>
<evidence type="ECO:0000313" key="1">
    <source>
        <dbReference type="EMBL" id="QBY46656.1"/>
    </source>
</evidence>
<dbReference type="KEGG" id="ans:ArsFIN_52670"/>
<dbReference type="Proteomes" id="UP000295134">
    <property type="component" value="Plasmid pArsFIN9"/>
</dbReference>
<keyword evidence="1" id="KW-0614">Plasmid</keyword>
<reference evidence="1 2" key="1">
    <citation type="submission" date="2019-03" db="EMBL/GenBank/DDBJ databases">
        <title>Long-read sequencing reveals hyperdense prophage content in a complex bacterial symbiont genome.</title>
        <authorList>
            <person name="Frost C.L."/>
            <person name="Siozios S."/>
            <person name="Nadal-Jimenez P."/>
            <person name="Brockhurst M.A."/>
            <person name="King K.C."/>
            <person name="Darby A.C."/>
            <person name="Hurst G.D.D."/>
        </authorList>
    </citation>
    <scope>NUCLEOTIDE SEQUENCE [LARGE SCALE GENOMIC DNA]</scope>
    <source>
        <strain evidence="1 2">FIN</strain>
        <plasmid evidence="2">parsfin9</plasmid>
    </source>
</reference>